<dbReference type="InterPro" id="IPR036291">
    <property type="entry name" value="NAD(P)-bd_dom_sf"/>
</dbReference>
<dbReference type="Proteomes" id="UP000177932">
    <property type="component" value="Unassembled WGS sequence"/>
</dbReference>
<dbReference type="SUPFAM" id="SSF51735">
    <property type="entry name" value="NAD(P)-binding Rossmann-fold domains"/>
    <property type="match status" value="1"/>
</dbReference>
<accession>A0A1G2H547</accession>
<dbReference type="Gene3D" id="3.40.50.720">
    <property type="entry name" value="NAD(P)-binding Rossmann-like Domain"/>
    <property type="match status" value="1"/>
</dbReference>
<gene>
    <name evidence="2" type="ORF">A2827_03535</name>
</gene>
<dbReference type="PANTHER" id="PTHR43245:SF13">
    <property type="entry name" value="UDP-D-APIOSE_UDP-D-XYLOSE SYNTHASE 2"/>
    <property type="match status" value="1"/>
</dbReference>
<name>A0A1G2H547_9BACT</name>
<dbReference type="STRING" id="1802158.A2827_03535"/>
<protein>
    <recommendedName>
        <fullName evidence="1">NAD-dependent epimerase/dehydratase domain-containing protein</fullName>
    </recommendedName>
</protein>
<comment type="caution">
    <text evidence="2">The sequence shown here is derived from an EMBL/GenBank/DDBJ whole genome shotgun (WGS) entry which is preliminary data.</text>
</comment>
<dbReference type="Pfam" id="PF01370">
    <property type="entry name" value="Epimerase"/>
    <property type="match status" value="1"/>
</dbReference>
<dbReference type="CDD" id="cd05256">
    <property type="entry name" value="UDP_AE_SDR_e"/>
    <property type="match status" value="1"/>
</dbReference>
<reference evidence="2 3" key="1">
    <citation type="journal article" date="2016" name="Nat. Commun.">
        <title>Thousands of microbial genomes shed light on interconnected biogeochemical processes in an aquifer system.</title>
        <authorList>
            <person name="Anantharaman K."/>
            <person name="Brown C.T."/>
            <person name="Hug L.A."/>
            <person name="Sharon I."/>
            <person name="Castelle C.J."/>
            <person name="Probst A.J."/>
            <person name="Thomas B.C."/>
            <person name="Singh A."/>
            <person name="Wilkins M.J."/>
            <person name="Karaoz U."/>
            <person name="Brodie E.L."/>
            <person name="Williams K.H."/>
            <person name="Hubbard S.S."/>
            <person name="Banfield J.F."/>
        </authorList>
    </citation>
    <scope>NUCLEOTIDE SEQUENCE [LARGE SCALE GENOMIC DNA]</scope>
</reference>
<proteinExistence type="predicted"/>
<dbReference type="PANTHER" id="PTHR43245">
    <property type="entry name" value="BIFUNCTIONAL POLYMYXIN RESISTANCE PROTEIN ARNA"/>
    <property type="match status" value="1"/>
</dbReference>
<sequence>MKILVTGGAGFIGSNLVDRLISEGHTVSILDNLSTGKRENINGQAEFLELDISDLDSIKSAFKNKEVVFHMAAIPSVPRSISDPASTFKSNIMGTLNVLLASRDNGVRRVIYSASSSVYGNQKTLPAKEDLCPDPLSPYAISKLVGEQLCRQFTNLFGLDTIILRYFNVYGSRMKGGDYAAVVATFLRQKNNGEALTIVGDGLQKRDFTYVSDVVEANILASSEKIKGGGEVANIGAGDSRSIMELAELIGGDIVHIKERAGEIRNSFADIKKAKRILGWEPKVTLKEGIGKISFN</sequence>
<feature type="domain" description="NAD-dependent epimerase/dehydratase" evidence="1">
    <location>
        <begin position="3"/>
        <end position="236"/>
    </location>
</feature>
<dbReference type="AlphaFoldDB" id="A0A1G2H547"/>
<dbReference type="InterPro" id="IPR001509">
    <property type="entry name" value="Epimerase_deHydtase"/>
</dbReference>
<dbReference type="InterPro" id="IPR050177">
    <property type="entry name" value="Lipid_A_modif_metabolic_enz"/>
</dbReference>
<evidence type="ECO:0000259" key="1">
    <source>
        <dbReference type="Pfam" id="PF01370"/>
    </source>
</evidence>
<dbReference type="EMBL" id="MHOD01000032">
    <property type="protein sequence ID" value="OGZ57331.1"/>
    <property type="molecule type" value="Genomic_DNA"/>
</dbReference>
<evidence type="ECO:0000313" key="2">
    <source>
        <dbReference type="EMBL" id="OGZ57331.1"/>
    </source>
</evidence>
<organism evidence="2 3">
    <name type="scientific">Candidatus Spechtbacteria bacterium RIFCSPHIGHO2_01_FULL_43_30</name>
    <dbReference type="NCBI Taxonomy" id="1802158"/>
    <lineage>
        <taxon>Bacteria</taxon>
        <taxon>Candidatus Spechtiibacteriota</taxon>
    </lineage>
</organism>
<evidence type="ECO:0000313" key="3">
    <source>
        <dbReference type="Proteomes" id="UP000177932"/>
    </source>
</evidence>
<dbReference type="Gene3D" id="3.90.25.10">
    <property type="entry name" value="UDP-galactose 4-epimerase, domain 1"/>
    <property type="match status" value="1"/>
</dbReference>
<dbReference type="PRINTS" id="PR01713">
    <property type="entry name" value="NUCEPIMERASE"/>
</dbReference>